<evidence type="ECO:0000256" key="14">
    <source>
        <dbReference type="ARBA" id="ARBA00040931"/>
    </source>
</evidence>
<evidence type="ECO:0000256" key="5">
    <source>
        <dbReference type="ARBA" id="ARBA00022771"/>
    </source>
</evidence>
<protein>
    <recommendedName>
        <fullName evidence="14">Calcium-binding and coiled-coil domain-containing protein 2</fullName>
    </recommendedName>
    <alternativeName>
        <fullName evidence="15">Nuclear domain 10 protein NDP52</fullName>
    </alternativeName>
</protein>
<dbReference type="GO" id="GO:0031410">
    <property type="term" value="C:cytoplasmic vesicle"/>
    <property type="evidence" value="ECO:0007669"/>
    <property type="project" value="UniProtKB-KW"/>
</dbReference>
<evidence type="ECO:0000313" key="19">
    <source>
        <dbReference type="Ensembl" id="ENSLCNP00005034799.1"/>
    </source>
</evidence>
<keyword evidence="9" id="KW-0472">Membrane</keyword>
<dbReference type="GO" id="GO:1901098">
    <property type="term" value="P:positive regulation of autophagosome maturation"/>
    <property type="evidence" value="ECO:0007669"/>
    <property type="project" value="TreeGrafter"/>
</dbReference>
<keyword evidence="6" id="KW-0862">Zinc</keyword>
<dbReference type="GO" id="GO:0098792">
    <property type="term" value="P:xenophagy"/>
    <property type="evidence" value="ECO:0007669"/>
    <property type="project" value="TreeGrafter"/>
</dbReference>
<dbReference type="InterPro" id="IPR051002">
    <property type="entry name" value="UBA_autophagy_assoc_protein"/>
</dbReference>
<evidence type="ECO:0000256" key="8">
    <source>
        <dbReference type="ARBA" id="ARBA00023054"/>
    </source>
</evidence>
<evidence type="ECO:0000256" key="9">
    <source>
        <dbReference type="ARBA" id="ARBA00023136"/>
    </source>
</evidence>
<evidence type="ECO:0000256" key="3">
    <source>
        <dbReference type="ARBA" id="ARBA00022490"/>
    </source>
</evidence>
<reference evidence="19" key="2">
    <citation type="submission" date="2025-09" db="UniProtKB">
        <authorList>
            <consortium name="Ensembl"/>
        </authorList>
    </citation>
    <scope>IDENTIFICATION</scope>
</reference>
<evidence type="ECO:0000313" key="20">
    <source>
        <dbReference type="Proteomes" id="UP000472241"/>
    </source>
</evidence>
<organism evidence="19 20">
    <name type="scientific">Lynx canadensis</name>
    <name type="common">Canada lynx</name>
    <name type="synonym">Felis canadensis</name>
    <dbReference type="NCBI Taxonomy" id="61383"/>
    <lineage>
        <taxon>Eukaryota</taxon>
        <taxon>Metazoa</taxon>
        <taxon>Chordata</taxon>
        <taxon>Craniata</taxon>
        <taxon>Vertebrata</taxon>
        <taxon>Euteleostomi</taxon>
        <taxon>Mammalia</taxon>
        <taxon>Eutheria</taxon>
        <taxon>Laurasiatheria</taxon>
        <taxon>Carnivora</taxon>
        <taxon>Feliformia</taxon>
        <taxon>Felidae</taxon>
        <taxon>Felinae</taxon>
        <taxon>Lynx</taxon>
    </lineage>
</organism>
<dbReference type="Pfam" id="PF17751">
    <property type="entry name" value="SKICH"/>
    <property type="match status" value="1"/>
</dbReference>
<dbReference type="GO" id="GO:0008270">
    <property type="term" value="F:zinc ion binding"/>
    <property type="evidence" value="ECO:0007669"/>
    <property type="project" value="UniProtKB-KW"/>
</dbReference>
<keyword evidence="10" id="KW-0206">Cytoskeleton</keyword>
<dbReference type="GO" id="GO:0048471">
    <property type="term" value="C:perinuclear region of cytoplasm"/>
    <property type="evidence" value="ECO:0007669"/>
    <property type="project" value="UniProtKB-SubCell"/>
</dbReference>
<dbReference type="GO" id="GO:0016605">
    <property type="term" value="C:PML body"/>
    <property type="evidence" value="ECO:0007669"/>
    <property type="project" value="TreeGrafter"/>
</dbReference>
<keyword evidence="3" id="KW-0963">Cytoplasm</keyword>
<dbReference type="Gene3D" id="6.20.250.40">
    <property type="match status" value="1"/>
</dbReference>
<evidence type="ECO:0000256" key="13">
    <source>
        <dbReference type="ARBA" id="ARBA00037963"/>
    </source>
</evidence>
<keyword evidence="5 16" id="KW-0863">Zinc-finger</keyword>
<dbReference type="AlphaFoldDB" id="A0A667J5Q3"/>
<dbReference type="PANTHER" id="PTHR31915">
    <property type="entry name" value="SKICH DOMAIN-CONTAINING PROTEIN"/>
    <property type="match status" value="1"/>
</dbReference>
<evidence type="ECO:0000256" key="1">
    <source>
        <dbReference type="ARBA" id="ARBA00004245"/>
    </source>
</evidence>
<keyword evidence="8 17" id="KW-0175">Coiled coil</keyword>
<keyword evidence="7" id="KW-0072">Autophagy</keyword>
<dbReference type="PROSITE" id="PS51905">
    <property type="entry name" value="ZF_UBZ1"/>
    <property type="match status" value="1"/>
</dbReference>
<reference evidence="19" key="1">
    <citation type="submission" date="2025-08" db="UniProtKB">
        <authorList>
            <consortium name="Ensembl"/>
        </authorList>
    </citation>
    <scope>IDENTIFICATION</scope>
</reference>
<name>A0A667J5Q3_LYNCA</name>
<evidence type="ECO:0000256" key="10">
    <source>
        <dbReference type="ARBA" id="ARBA00023212"/>
    </source>
</evidence>
<dbReference type="CTD" id="10241"/>
<dbReference type="CDD" id="cd21968">
    <property type="entry name" value="Zn-C2H2_CALCOCO2"/>
    <property type="match status" value="1"/>
</dbReference>
<evidence type="ECO:0000256" key="11">
    <source>
        <dbReference type="ARBA" id="ARBA00023329"/>
    </source>
</evidence>
<dbReference type="GO" id="GO:0005856">
    <property type="term" value="C:cytoskeleton"/>
    <property type="evidence" value="ECO:0007669"/>
    <property type="project" value="UniProtKB-SubCell"/>
</dbReference>
<dbReference type="Ensembl" id="ENSLCNT00005038822.1">
    <property type="protein sequence ID" value="ENSLCNP00005034799.1"/>
    <property type="gene ID" value="ENSLCNG00005022614.1"/>
</dbReference>
<feature type="domain" description="UBZ1-type" evidence="18">
    <location>
        <begin position="446"/>
        <end position="471"/>
    </location>
</feature>
<dbReference type="FunFam" id="2.60.40.2840:FF:000002">
    <property type="entry name" value="Tax1-binding protein 1 isoform 2"/>
    <property type="match status" value="1"/>
</dbReference>
<evidence type="ECO:0000256" key="16">
    <source>
        <dbReference type="PROSITE-ProRule" id="PRU01253"/>
    </source>
</evidence>
<evidence type="ECO:0000256" key="6">
    <source>
        <dbReference type="ARBA" id="ARBA00022833"/>
    </source>
</evidence>
<dbReference type="RefSeq" id="XP_030150658.1">
    <property type="nucleotide sequence ID" value="XM_030294798.1"/>
</dbReference>
<dbReference type="GeneID" id="115500417"/>
<dbReference type="InterPro" id="IPR041611">
    <property type="entry name" value="SKICH"/>
</dbReference>
<evidence type="ECO:0000256" key="7">
    <source>
        <dbReference type="ARBA" id="ARBA00023006"/>
    </source>
</evidence>
<keyword evidence="20" id="KW-1185">Reference proteome</keyword>
<dbReference type="GO" id="GO:0000421">
    <property type="term" value="C:autophagosome membrane"/>
    <property type="evidence" value="ECO:0007669"/>
    <property type="project" value="UniProtKB-SubCell"/>
</dbReference>
<dbReference type="InterPro" id="IPR041641">
    <property type="entry name" value="CALCOCO1/2_Zn_UBZ1"/>
</dbReference>
<evidence type="ECO:0000256" key="15">
    <source>
        <dbReference type="ARBA" id="ARBA00041519"/>
    </source>
</evidence>
<proteinExistence type="inferred from homology"/>
<keyword evidence="11" id="KW-0968">Cytoplasmic vesicle</keyword>
<accession>A0A667J5Q3</accession>
<evidence type="ECO:0000256" key="17">
    <source>
        <dbReference type="SAM" id="Coils"/>
    </source>
</evidence>
<dbReference type="Gene3D" id="2.60.40.2840">
    <property type="match status" value="1"/>
</dbReference>
<feature type="coiled-coil region" evidence="17">
    <location>
        <begin position="135"/>
        <end position="372"/>
    </location>
</feature>
<evidence type="ECO:0000256" key="2">
    <source>
        <dbReference type="ARBA" id="ARBA00004556"/>
    </source>
</evidence>
<evidence type="ECO:0000259" key="18">
    <source>
        <dbReference type="PROSITE" id="PS51905"/>
    </source>
</evidence>
<sequence length="473" mass="54761">MEETVEDPPTSAVLLDHCHFSQVIFNSVEKFYVPGGDVTCYYTLTQQFIPRRKDWIGIFRVGWKTTREYYTFMWVSLPVDLNSDSAKQQEVQFKAYYLPKDDEYYQFCYVDQDGVVRGASIPFQFRPENEEDILVVTTQGEVEEIEQRNKELCKENQELKDTCVSLQKQNSDTQAELHKTQEELEILKSTAQKLEQEAKAQKDGWETELLQLKEQNQKMSSENEKMGVRVEQLQAQLSTREKEMEKLVQGDQDKTEQLERLNKENSQLLLTLTQQKERQKKLEQTVEEMLKQEETTTLKKQQALKEPRNKTTAVEEQLVQEVERLQAKDENAGLSRKLSENKIIYDALQKEKERLERENDLLKRENSRLLSYMGLDFDSLPYQVPTSDQGGAGQNPALVYGNPYSGIQESSAPSLLAVKKCPTCKSDFAGDILDFTSEQQHPQPLCLSCPICDKTFPAKEKQIFEDHVFCHSL</sequence>
<dbReference type="Proteomes" id="UP000472241">
    <property type="component" value="Unplaced"/>
</dbReference>
<dbReference type="PANTHER" id="PTHR31915:SF4">
    <property type="entry name" value="CALCIUM-BINDING AND COILED-COIL DOMAIN-CONTAINING PROTEIN 2"/>
    <property type="match status" value="1"/>
</dbReference>
<gene>
    <name evidence="19" type="primary">CALCOCO2</name>
</gene>
<evidence type="ECO:0000256" key="4">
    <source>
        <dbReference type="ARBA" id="ARBA00022723"/>
    </source>
</evidence>
<comment type="similarity">
    <text evidence="13">Belongs to the CALCOCO family.</text>
</comment>
<keyword evidence="4" id="KW-0479">Metal-binding</keyword>
<comment type="subcellular location">
    <subcellularLocation>
        <location evidence="1">Cytoplasm</location>
        <location evidence="1">Cytoskeleton</location>
    </subcellularLocation>
    <subcellularLocation>
        <location evidence="2">Cytoplasm</location>
        <location evidence="2">Perinuclear region</location>
    </subcellularLocation>
    <subcellularLocation>
        <location evidence="12">Cytoplasmic vesicle</location>
        <location evidence="12">Autophagosome membrane</location>
        <topology evidence="12">Peripheral membrane protein</topology>
    </subcellularLocation>
</comment>
<evidence type="ECO:0000256" key="12">
    <source>
        <dbReference type="ARBA" id="ARBA00037854"/>
    </source>
</evidence>